<evidence type="ECO:0000256" key="4">
    <source>
        <dbReference type="ARBA" id="ARBA00023136"/>
    </source>
</evidence>
<proteinExistence type="predicted"/>
<keyword evidence="2 5" id="KW-0812">Transmembrane</keyword>
<evidence type="ECO:0000256" key="5">
    <source>
        <dbReference type="SAM" id="Phobius"/>
    </source>
</evidence>
<evidence type="ECO:0000256" key="3">
    <source>
        <dbReference type="ARBA" id="ARBA00022989"/>
    </source>
</evidence>
<name>A0ABU0WAZ9_9GAMM</name>
<comment type="caution">
    <text evidence="6">The sequence shown here is derived from an EMBL/GenBank/DDBJ whole genome shotgun (WGS) entry which is preliminary data.</text>
</comment>
<gene>
    <name evidence="6" type="ORF">RBH19_12185</name>
</gene>
<dbReference type="RefSeq" id="WP_306729125.1">
    <property type="nucleotide sequence ID" value="NZ_JAVDDT010000008.1"/>
</dbReference>
<dbReference type="InterPro" id="IPR032808">
    <property type="entry name" value="DoxX"/>
</dbReference>
<dbReference type="PANTHER" id="PTHR39157:SF1">
    <property type="entry name" value="DOXX FAMILY PROTEIN"/>
    <property type="match status" value="1"/>
</dbReference>
<reference evidence="6 7" key="1">
    <citation type="submission" date="2023-08" db="EMBL/GenBank/DDBJ databases">
        <title>Whole-genome sequencing of halo(alkali)philic microorganisms from hypersaline lakes.</title>
        <authorList>
            <person name="Sorokin D.Y."/>
            <person name="Abbas B."/>
            <person name="Merkel A.Y."/>
        </authorList>
    </citation>
    <scope>NUCLEOTIDE SEQUENCE [LARGE SCALE GENOMIC DNA]</scope>
    <source>
        <strain evidence="6 7">AB-CW4</strain>
    </source>
</reference>
<keyword evidence="3 5" id="KW-1133">Transmembrane helix</keyword>
<comment type="subcellular location">
    <subcellularLocation>
        <location evidence="1">Membrane</location>
        <topology evidence="1">Multi-pass membrane protein</topology>
    </subcellularLocation>
</comment>
<dbReference type="PANTHER" id="PTHR39157">
    <property type="entry name" value="INTEGRAL MEMBRANE PROTEIN-RELATED"/>
    <property type="match status" value="1"/>
</dbReference>
<dbReference type="Pfam" id="PF07681">
    <property type="entry name" value="DoxX"/>
    <property type="match status" value="1"/>
</dbReference>
<dbReference type="Proteomes" id="UP001239019">
    <property type="component" value="Unassembled WGS sequence"/>
</dbReference>
<sequence>MPIIDTLKEQAYARLAGWPIALLRIFTGIMFLFPGWRKVTSEFSARGFVEASVAGFPGDDSRLGAPGWYAWFLENVVLAVPALFSFLVAWGELFIGLALIFGVASRAAATCGVVLLLSFHFAKGIDFWSAANYDAIWAMIFFVLAASAAGRVFGFDEYLYRRWPGGRWFW</sequence>
<accession>A0ABU0WAZ9</accession>
<keyword evidence="7" id="KW-1185">Reference proteome</keyword>
<evidence type="ECO:0000313" key="6">
    <source>
        <dbReference type="EMBL" id="MDQ2070630.1"/>
    </source>
</evidence>
<evidence type="ECO:0000256" key="1">
    <source>
        <dbReference type="ARBA" id="ARBA00004141"/>
    </source>
</evidence>
<evidence type="ECO:0000313" key="7">
    <source>
        <dbReference type="Proteomes" id="UP001239019"/>
    </source>
</evidence>
<organism evidence="6 7">
    <name type="scientific">Natronospira bacteriovora</name>
    <dbReference type="NCBI Taxonomy" id="3069753"/>
    <lineage>
        <taxon>Bacteria</taxon>
        <taxon>Pseudomonadati</taxon>
        <taxon>Pseudomonadota</taxon>
        <taxon>Gammaproteobacteria</taxon>
        <taxon>Natronospirales</taxon>
        <taxon>Natronospiraceae</taxon>
        <taxon>Natronospira</taxon>
    </lineage>
</organism>
<evidence type="ECO:0000256" key="2">
    <source>
        <dbReference type="ARBA" id="ARBA00022692"/>
    </source>
</evidence>
<protein>
    <submittedName>
        <fullName evidence="6">DoxX family membrane protein</fullName>
    </submittedName>
</protein>
<keyword evidence="4 5" id="KW-0472">Membrane</keyword>
<feature type="transmembrane region" description="Helical" evidence="5">
    <location>
        <begin position="97"/>
        <end position="122"/>
    </location>
</feature>
<feature type="transmembrane region" description="Helical" evidence="5">
    <location>
        <begin position="134"/>
        <end position="153"/>
    </location>
</feature>
<feature type="transmembrane region" description="Helical" evidence="5">
    <location>
        <begin position="12"/>
        <end position="33"/>
    </location>
</feature>
<feature type="transmembrane region" description="Helical" evidence="5">
    <location>
        <begin position="68"/>
        <end position="90"/>
    </location>
</feature>
<dbReference type="EMBL" id="JAVDDT010000008">
    <property type="protein sequence ID" value="MDQ2070630.1"/>
    <property type="molecule type" value="Genomic_DNA"/>
</dbReference>